<accession>A0A0N0U4M3</accession>
<evidence type="ECO:0000313" key="3">
    <source>
        <dbReference type="Proteomes" id="UP000053105"/>
    </source>
</evidence>
<feature type="compositionally biased region" description="Basic and acidic residues" evidence="1">
    <location>
        <begin position="75"/>
        <end position="86"/>
    </location>
</feature>
<evidence type="ECO:0000256" key="1">
    <source>
        <dbReference type="SAM" id="MobiDB-lite"/>
    </source>
</evidence>
<reference evidence="2 3" key="1">
    <citation type="submission" date="2015-07" db="EMBL/GenBank/DDBJ databases">
        <title>The genome of Melipona quadrifasciata.</title>
        <authorList>
            <person name="Pan H."/>
            <person name="Kapheim K."/>
        </authorList>
    </citation>
    <scope>NUCLEOTIDE SEQUENCE [LARGE SCALE GENOMIC DNA]</scope>
    <source>
        <strain evidence="2">0111107301</strain>
        <tissue evidence="2">Whole body</tissue>
    </source>
</reference>
<gene>
    <name evidence="2" type="ORF">WN51_02053</name>
</gene>
<proteinExistence type="predicted"/>
<keyword evidence="3" id="KW-1185">Reference proteome</keyword>
<dbReference type="EMBL" id="KQ435809">
    <property type="protein sequence ID" value="KOX72952.1"/>
    <property type="molecule type" value="Genomic_DNA"/>
</dbReference>
<name>A0A0N0U4M3_9HYME</name>
<sequence>MTNRGSRTIQASAASTRTHLATTLSHKNLHFDEGAATPDAARSREPRCATAHASRAWRGSGNPVFRLRQAQNVARTEKKRCEENMRAKPAGNVTQNGWLG</sequence>
<organism evidence="2 3">
    <name type="scientific">Melipona quadrifasciata</name>
    <dbReference type="NCBI Taxonomy" id="166423"/>
    <lineage>
        <taxon>Eukaryota</taxon>
        <taxon>Metazoa</taxon>
        <taxon>Ecdysozoa</taxon>
        <taxon>Arthropoda</taxon>
        <taxon>Hexapoda</taxon>
        <taxon>Insecta</taxon>
        <taxon>Pterygota</taxon>
        <taxon>Neoptera</taxon>
        <taxon>Endopterygota</taxon>
        <taxon>Hymenoptera</taxon>
        <taxon>Apocrita</taxon>
        <taxon>Aculeata</taxon>
        <taxon>Apoidea</taxon>
        <taxon>Anthophila</taxon>
        <taxon>Apidae</taxon>
        <taxon>Melipona</taxon>
    </lineage>
</organism>
<protein>
    <submittedName>
        <fullName evidence="2">Uncharacterized protein</fullName>
    </submittedName>
</protein>
<dbReference type="Proteomes" id="UP000053105">
    <property type="component" value="Unassembled WGS sequence"/>
</dbReference>
<feature type="region of interest" description="Disordered" evidence="1">
    <location>
        <begin position="24"/>
        <end position="100"/>
    </location>
</feature>
<dbReference type="AlphaFoldDB" id="A0A0N0U4M3"/>
<evidence type="ECO:0000313" key="2">
    <source>
        <dbReference type="EMBL" id="KOX72952.1"/>
    </source>
</evidence>